<dbReference type="Pfam" id="PF25975">
    <property type="entry name" value="CzcB_C"/>
    <property type="match status" value="1"/>
</dbReference>
<feature type="domain" description="CusB-like beta-barrel" evidence="7">
    <location>
        <begin position="256"/>
        <end position="332"/>
    </location>
</feature>
<evidence type="ECO:0000259" key="8">
    <source>
        <dbReference type="Pfam" id="PF25975"/>
    </source>
</evidence>
<dbReference type="Pfam" id="PF25954">
    <property type="entry name" value="Beta-barrel_RND_2"/>
    <property type="match status" value="1"/>
</dbReference>
<dbReference type="Pfam" id="PF19335">
    <property type="entry name" value="HMBD"/>
    <property type="match status" value="1"/>
</dbReference>
<dbReference type="NCBIfam" id="TIGR01730">
    <property type="entry name" value="RND_mfp"/>
    <property type="match status" value="1"/>
</dbReference>
<feature type="domain" description="CzcB-like C-terminal circularly permuted SH3-like" evidence="8">
    <location>
        <begin position="342"/>
        <end position="403"/>
    </location>
</feature>
<name>A0A7X2ZXQ8_9FLAO</name>
<feature type="domain" description="CusB-like barrel-sandwich hybrid" evidence="6">
    <location>
        <begin position="137"/>
        <end position="251"/>
    </location>
</feature>
<feature type="domain" description="Heavy metal binding" evidence="5">
    <location>
        <begin position="54"/>
        <end position="80"/>
    </location>
</feature>
<evidence type="ECO:0000256" key="3">
    <source>
        <dbReference type="SAM" id="Phobius"/>
    </source>
</evidence>
<dbReference type="InterPro" id="IPR058649">
    <property type="entry name" value="CzcB_C"/>
</dbReference>
<dbReference type="RefSeq" id="WP_155601375.1">
    <property type="nucleotide sequence ID" value="NZ_RCNR01000094.1"/>
</dbReference>
<dbReference type="Pfam" id="PF25919">
    <property type="entry name" value="BSH_CusB"/>
    <property type="match status" value="1"/>
</dbReference>
<dbReference type="PANTHER" id="PTHR30097:SF4">
    <property type="entry name" value="SLR6042 PROTEIN"/>
    <property type="match status" value="1"/>
</dbReference>
<dbReference type="PANTHER" id="PTHR30097">
    <property type="entry name" value="CATION EFFLUX SYSTEM PROTEIN CUSB"/>
    <property type="match status" value="1"/>
</dbReference>
<proteinExistence type="inferred from homology"/>
<keyword evidence="10" id="KW-1185">Reference proteome</keyword>
<dbReference type="InterPro" id="IPR058792">
    <property type="entry name" value="Beta-barrel_RND_2"/>
</dbReference>
<dbReference type="GO" id="GO:0015679">
    <property type="term" value="P:plasma membrane copper ion transport"/>
    <property type="evidence" value="ECO:0007669"/>
    <property type="project" value="TreeGrafter"/>
</dbReference>
<evidence type="ECO:0000259" key="7">
    <source>
        <dbReference type="Pfam" id="PF25954"/>
    </source>
</evidence>
<dbReference type="GO" id="GO:0016020">
    <property type="term" value="C:membrane"/>
    <property type="evidence" value="ECO:0007669"/>
    <property type="project" value="InterPro"/>
</dbReference>
<comment type="caution">
    <text evidence="9">The sequence shown here is derived from an EMBL/GenBank/DDBJ whole genome shotgun (WGS) entry which is preliminary data.</text>
</comment>
<feature type="domain" description="DUF3347" evidence="4">
    <location>
        <begin position="445"/>
        <end position="526"/>
    </location>
</feature>
<keyword evidence="2" id="KW-0813">Transport</keyword>
<dbReference type="Gene3D" id="2.40.30.170">
    <property type="match status" value="1"/>
</dbReference>
<dbReference type="EMBL" id="RCNR01000094">
    <property type="protein sequence ID" value="MUH38332.1"/>
    <property type="molecule type" value="Genomic_DNA"/>
</dbReference>
<dbReference type="SUPFAM" id="SSF111369">
    <property type="entry name" value="HlyD-like secretion proteins"/>
    <property type="match status" value="1"/>
</dbReference>
<dbReference type="AlphaFoldDB" id="A0A7X2ZXQ8"/>
<comment type="similarity">
    <text evidence="1">Belongs to the membrane fusion protein (MFP) (TC 8.A.1) family.</text>
</comment>
<dbReference type="GO" id="GO:0030288">
    <property type="term" value="C:outer membrane-bounded periplasmic space"/>
    <property type="evidence" value="ECO:0007669"/>
    <property type="project" value="TreeGrafter"/>
</dbReference>
<dbReference type="Proteomes" id="UP000540519">
    <property type="component" value="Unassembled WGS sequence"/>
</dbReference>
<organism evidence="9 10">
    <name type="scientific">Zobellia amurskyensis</name>
    <dbReference type="NCBI Taxonomy" id="248905"/>
    <lineage>
        <taxon>Bacteria</taxon>
        <taxon>Pseudomonadati</taxon>
        <taxon>Bacteroidota</taxon>
        <taxon>Flavobacteriia</taxon>
        <taxon>Flavobacteriales</taxon>
        <taxon>Flavobacteriaceae</taxon>
        <taxon>Zobellia</taxon>
    </lineage>
</organism>
<evidence type="ECO:0000313" key="9">
    <source>
        <dbReference type="EMBL" id="MUH38332.1"/>
    </source>
</evidence>
<reference evidence="9 10" key="1">
    <citation type="journal article" date="2019" name="Mar. Drugs">
        <title>Comparative Genomics and CAZyme Genome Repertoires of Marine Zobellia amurskyensis KMM 3526(T) and Zobellia laminariae KMM 3676(T).</title>
        <authorList>
            <person name="Chernysheva N."/>
            <person name="Bystritskaya E."/>
            <person name="Stenkova A."/>
            <person name="Golovkin I."/>
            <person name="Nedashkovskaya O."/>
            <person name="Isaeva M."/>
        </authorList>
    </citation>
    <scope>NUCLEOTIDE SEQUENCE [LARGE SCALE GENOMIC DNA]</scope>
    <source>
        <strain evidence="9 10">KMM 3526</strain>
    </source>
</reference>
<dbReference type="InterPro" id="IPR006143">
    <property type="entry name" value="RND_pump_MFP"/>
</dbReference>
<evidence type="ECO:0000256" key="1">
    <source>
        <dbReference type="ARBA" id="ARBA00009477"/>
    </source>
</evidence>
<dbReference type="FunFam" id="2.40.30.170:FF:000010">
    <property type="entry name" value="Efflux RND transporter periplasmic adaptor subunit"/>
    <property type="match status" value="1"/>
</dbReference>
<evidence type="ECO:0000259" key="5">
    <source>
        <dbReference type="Pfam" id="PF19335"/>
    </source>
</evidence>
<evidence type="ECO:0000313" key="10">
    <source>
        <dbReference type="Proteomes" id="UP000540519"/>
    </source>
</evidence>
<dbReference type="Gene3D" id="2.40.420.20">
    <property type="match status" value="1"/>
</dbReference>
<dbReference type="Pfam" id="PF11827">
    <property type="entry name" value="DUF3347"/>
    <property type="match status" value="1"/>
</dbReference>
<keyword evidence="3" id="KW-0472">Membrane</keyword>
<keyword evidence="3" id="KW-1133">Transmembrane helix</keyword>
<dbReference type="InterPro" id="IPR051909">
    <property type="entry name" value="MFP_Cation_Efflux"/>
</dbReference>
<dbReference type="GO" id="GO:0022857">
    <property type="term" value="F:transmembrane transporter activity"/>
    <property type="evidence" value="ECO:0007669"/>
    <property type="project" value="InterPro"/>
</dbReference>
<dbReference type="InterPro" id="IPR045800">
    <property type="entry name" value="HMBD"/>
</dbReference>
<dbReference type="InterPro" id="IPR021782">
    <property type="entry name" value="DUF3347"/>
</dbReference>
<evidence type="ECO:0000259" key="4">
    <source>
        <dbReference type="Pfam" id="PF11827"/>
    </source>
</evidence>
<evidence type="ECO:0000256" key="2">
    <source>
        <dbReference type="ARBA" id="ARBA00022448"/>
    </source>
</evidence>
<dbReference type="GO" id="GO:0046914">
    <property type="term" value="F:transition metal ion binding"/>
    <property type="evidence" value="ECO:0007669"/>
    <property type="project" value="TreeGrafter"/>
</dbReference>
<dbReference type="InterPro" id="IPR058790">
    <property type="entry name" value="BSH_CusB"/>
</dbReference>
<sequence>MNKNIVYIGIAVVVGLFSGWLIFGNIPNNGEAKAGVQVSPEEHDHSGERADEMWTCSMHPQIMRSEPGDCPICGMDLIPAEVGANGLLADQFALSENAMALANIETIVVGESNNTLEGGVVLSGKIEINGDKTAIQPAHFDGRIEKLYITSLGEKVRKGQAIAKVYSPELVAAQQELITAYKLKESQPQLYKAVQAKFKNWKVHGPELDEVVKTGKAKASFTIYSHVSGVVTEIAVSDGAHIMDGKAIFKVSNLNTVWADFDVYENQISQFKKGEQIQVTTNAYPNKVFNAKVSYIDPILNAQTRTVTLRAVLDNKDEIFKPGMFVKGKIGADTMDVESETTIPASAVLWTGKRSLVYVKSDLDKPIFEMREVTIGNRNGESVTIISGLDKGEKIVTNGTFTVDAAAQLQGKKSMMNRKSNKEEVRTNEIEIKVSEAFQNGFQNVVQPYLDMKDAFVASDAGQVSRSAKLTEEQFKNLNTTDSEKAYVAEILKLLNAIHENKIIEDQRTHFVVLNEILVPMAKNIPLSKNLFVQKCPMANSNKGAFWLSEEKEIRNPYYGQEMISCGSIIDDLK</sequence>
<accession>A0A7X2ZXQ8</accession>
<gene>
    <name evidence="9" type="ORF">D9O36_21010</name>
</gene>
<keyword evidence="3" id="KW-0812">Transmembrane</keyword>
<dbReference type="OrthoDB" id="9806939at2"/>
<feature type="transmembrane region" description="Helical" evidence="3">
    <location>
        <begin position="5"/>
        <end position="23"/>
    </location>
</feature>
<protein>
    <submittedName>
        <fullName evidence="9">Efflux RND transporter periplasmic adaptor subunit</fullName>
    </submittedName>
</protein>
<dbReference type="GO" id="GO:0060003">
    <property type="term" value="P:copper ion export"/>
    <property type="evidence" value="ECO:0007669"/>
    <property type="project" value="TreeGrafter"/>
</dbReference>
<evidence type="ECO:0000259" key="6">
    <source>
        <dbReference type="Pfam" id="PF25919"/>
    </source>
</evidence>